<name>A0ABW7F0C8_9BURK</name>
<keyword evidence="3" id="KW-1185">Reference proteome</keyword>
<sequence length="228" mass="24886">MRPRLLPCACACALAAALLPASAQQQTAAGAQQFLGMLAGDGALFVQALDKTTNAMTVQGTQTFVRRWLKNGVPQNDGPYGGVSTSPTAFNLSQMLDVKKAEGLDPQANVDPCTTRLETSTKEKPDREHVSDASAVKETFFGYDTLPYRETVTTRFEDPNVKYAGPYYVAWGKAVISRSTGWIAASTQDSRFNAHLFFKIKDQEMADRVEYAMKFLKASCDKTTATGF</sequence>
<proteinExistence type="predicted"/>
<comment type="caution">
    <text evidence="2">The sequence shown here is derived from an EMBL/GenBank/DDBJ whole genome shotgun (WGS) entry which is preliminary data.</text>
</comment>
<dbReference type="EMBL" id="JBIGHV010000003">
    <property type="protein sequence ID" value="MFG6430069.1"/>
    <property type="molecule type" value="Genomic_DNA"/>
</dbReference>
<evidence type="ECO:0000313" key="2">
    <source>
        <dbReference type="EMBL" id="MFG6430069.1"/>
    </source>
</evidence>
<evidence type="ECO:0000313" key="3">
    <source>
        <dbReference type="Proteomes" id="UP001606210"/>
    </source>
</evidence>
<evidence type="ECO:0000256" key="1">
    <source>
        <dbReference type="SAM" id="SignalP"/>
    </source>
</evidence>
<reference evidence="2 3" key="1">
    <citation type="submission" date="2024-08" db="EMBL/GenBank/DDBJ databases">
        <authorList>
            <person name="Lu H."/>
        </authorList>
    </citation>
    <scope>NUCLEOTIDE SEQUENCE [LARGE SCALE GENOMIC DNA]</scope>
    <source>
        <strain evidence="2 3">LYH14W</strain>
    </source>
</reference>
<dbReference type="RefSeq" id="WP_394478054.1">
    <property type="nucleotide sequence ID" value="NZ_JBIGHV010000003.1"/>
</dbReference>
<feature type="signal peptide" evidence="1">
    <location>
        <begin position="1"/>
        <end position="23"/>
    </location>
</feature>
<keyword evidence="1" id="KW-0732">Signal</keyword>
<gene>
    <name evidence="2" type="ORF">ACG00Y_09115</name>
</gene>
<dbReference type="Proteomes" id="UP001606210">
    <property type="component" value="Unassembled WGS sequence"/>
</dbReference>
<accession>A0ABW7F0C8</accession>
<protein>
    <submittedName>
        <fullName evidence="2">Uncharacterized protein</fullName>
    </submittedName>
</protein>
<organism evidence="2 3">
    <name type="scientific">Pelomonas parva</name>
    <dbReference type="NCBI Taxonomy" id="3299032"/>
    <lineage>
        <taxon>Bacteria</taxon>
        <taxon>Pseudomonadati</taxon>
        <taxon>Pseudomonadota</taxon>
        <taxon>Betaproteobacteria</taxon>
        <taxon>Burkholderiales</taxon>
        <taxon>Sphaerotilaceae</taxon>
        <taxon>Roseateles</taxon>
    </lineage>
</organism>
<feature type="chain" id="PRO_5045970054" evidence="1">
    <location>
        <begin position="24"/>
        <end position="228"/>
    </location>
</feature>